<feature type="transmembrane region" description="Helical" evidence="12">
    <location>
        <begin position="80"/>
        <end position="99"/>
    </location>
</feature>
<feature type="domain" description="ABC transporter" evidence="13">
    <location>
        <begin position="946"/>
        <end position="1183"/>
    </location>
</feature>
<evidence type="ECO:0000256" key="11">
    <source>
        <dbReference type="ARBA" id="ARBA00023180"/>
    </source>
</evidence>
<dbReference type="CDD" id="cd18577">
    <property type="entry name" value="ABC_6TM_Pgp_ABCB1_D1_like"/>
    <property type="match status" value="1"/>
</dbReference>
<dbReference type="Pfam" id="PF00664">
    <property type="entry name" value="ABC_membrane"/>
    <property type="match status" value="2"/>
</dbReference>
<dbReference type="InterPro" id="IPR027417">
    <property type="entry name" value="P-loop_NTPase"/>
</dbReference>
<dbReference type="FunFam" id="3.40.50.300:FF:000913">
    <property type="entry name" value="ABC multidrug transporter SitT"/>
    <property type="match status" value="1"/>
</dbReference>
<accession>A0A6G1JY28</accession>
<dbReference type="PANTHER" id="PTHR24221">
    <property type="entry name" value="ATP-BINDING CASSETTE SUB-FAMILY B"/>
    <property type="match status" value="1"/>
</dbReference>
<keyword evidence="6" id="KW-0677">Repeat</keyword>
<dbReference type="SUPFAM" id="SSF90123">
    <property type="entry name" value="ABC transporter transmembrane region"/>
    <property type="match status" value="2"/>
</dbReference>
<comment type="subcellular location">
    <subcellularLocation>
        <location evidence="2">Endomembrane system</location>
    </subcellularLocation>
    <subcellularLocation>
        <location evidence="1">Membrane</location>
        <topology evidence="1">Multi-pass membrane protein</topology>
    </subcellularLocation>
</comment>
<dbReference type="AlphaFoldDB" id="A0A6G1JY28"/>
<evidence type="ECO:0000256" key="1">
    <source>
        <dbReference type="ARBA" id="ARBA00004141"/>
    </source>
</evidence>
<dbReference type="InterPro" id="IPR039421">
    <property type="entry name" value="Type_1_exporter"/>
</dbReference>
<feature type="domain" description="ABC transporter" evidence="13">
    <location>
        <begin position="278"/>
        <end position="536"/>
    </location>
</feature>
<dbReference type="GO" id="GO:0140359">
    <property type="term" value="F:ABC-type transporter activity"/>
    <property type="evidence" value="ECO:0007669"/>
    <property type="project" value="InterPro"/>
</dbReference>
<feature type="transmembrane region" description="Helical" evidence="12">
    <location>
        <begin position="6"/>
        <end position="26"/>
    </location>
</feature>
<feature type="transmembrane region" description="Helical" evidence="12">
    <location>
        <begin position="726"/>
        <end position="749"/>
    </location>
</feature>
<dbReference type="SMART" id="SM00382">
    <property type="entry name" value="AAA"/>
    <property type="match status" value="2"/>
</dbReference>
<dbReference type="EMBL" id="MU005779">
    <property type="protein sequence ID" value="KAF2705172.1"/>
    <property type="molecule type" value="Genomic_DNA"/>
</dbReference>
<evidence type="ECO:0000256" key="7">
    <source>
        <dbReference type="ARBA" id="ARBA00022741"/>
    </source>
</evidence>
<proteinExistence type="inferred from homology"/>
<evidence type="ECO:0000256" key="8">
    <source>
        <dbReference type="ARBA" id="ARBA00022840"/>
    </source>
</evidence>
<dbReference type="PROSITE" id="PS50929">
    <property type="entry name" value="ABC_TM1F"/>
    <property type="match status" value="2"/>
</dbReference>
<dbReference type="GO" id="GO:0016020">
    <property type="term" value="C:membrane"/>
    <property type="evidence" value="ECO:0007669"/>
    <property type="project" value="UniProtKB-SubCell"/>
</dbReference>
<feature type="transmembrane region" description="Helical" evidence="12">
    <location>
        <begin position="650"/>
        <end position="671"/>
    </location>
</feature>
<evidence type="ECO:0000313" key="15">
    <source>
        <dbReference type="EMBL" id="KAF2705172.1"/>
    </source>
</evidence>
<dbReference type="FunFam" id="3.40.50.300:FF:001530">
    <property type="entry name" value="ABC multidrug transporter (Eurofung)"/>
    <property type="match status" value="1"/>
</dbReference>
<dbReference type="CDD" id="cd18578">
    <property type="entry name" value="ABC_6TM_Pgp_ABCB1_D2_like"/>
    <property type="match status" value="1"/>
</dbReference>
<evidence type="ECO:0000256" key="2">
    <source>
        <dbReference type="ARBA" id="ARBA00004308"/>
    </source>
</evidence>
<sequence length="1189" mass="131807">MNIIFVYLFVGRFFLAYIAILGFRMCSLRISASIRLAYLEALFKQPVSVLDVLPPGQTAAIITITANTLQIGISERLSSLIQAITVIVTAWTIACYFSWKLTLVTSSGLVAIVVSYIIMTPMVVRRYLKVQESDRQASGIASDALSSIRMVAACGAEDKLAAGYNRLVEESATHGHKMSPMIALQHSPVFFTIYATFALCFWYSVKLYLNFEFWSIQTLIVVLMSVMTILAHISAVAVPLTAASHAINAAAIFFTIIDAPKPETGGIRDPEFLMNDDVVLKNINFAYPTRPDVKVLDALNLCFPIGKTTAIVGPSGSGKSTIVGLLQRWYQLDGDTGANAVTLYFRNGTIQTGGKNLHDIDLTWWRRNIGLVQQEPFLFNDTIFKNVEYGLVGTKWEDATAEVKKQRIEQACKEAYADEFITRLSEGYDTQVGDVGIKLSGGQRQRIAIARSIVRQPKILIFDEATSSLDVASERIVQAALDKVSQNRTTIVIAHRLSTIKNADKIVVLTKGRVVQEGTHESLFAEQGGAYWKLVNAQQLALEVEQPADRDPVEKSEGSSAIVELEKEALQTLVETEPRAKKSVAKFSKPRSLFRSFGMLLAEQKRNWLYYFIMLISAMGAGSSSALQAYLFARLFTGFAYWGEYLRTSTNFLCLMLLVVAAGIGLSYFALGWASNTVSVRTTTIYRKEYFRNIISKRISFFDGEESSIGMLTARLATDPTQLQQLLGINMAMVFISVFNVVACVTISFYFGWKFALVVICASMPIILASGYYRVRYEVEFEARNNQVFAESAKFATEAIRATRTVASLTLEDTICSRYQKLLQDHIKKSFQAARFSSLVFAASDSMVLLCMAFALWYGGRLMASYEYYPFNFFIIYIAIIQGSMAAGQWLSFGPNIAQVSAAANRIQSMRSKEHDHDIINSSSIITEFEENPVPGAVPPYKGADIELKNIWFQYPTRDTPVLQDLSISIQHGQFAAIVGPSGSGKTTIISLLERFYEPQEGSILYNSLEIKSFPLHQYRKSLSLVAQEPYLFRGTIRDNVLLGADAATTTEDVLHQACRDAGIHAFITSLPEGYDTDVGTGGVALSGGQKQRISIARALIRDPAVLLLDEATSSLDSETEKEVQEVFEQTGKGRTMIVVAHRLATVQKADVIFVMRDGRVVETGNHGRLLRARGVYWQMCQAQTLSVP</sequence>
<feature type="transmembrane region" description="Helical" evidence="12">
    <location>
        <begin position="187"/>
        <end position="204"/>
    </location>
</feature>
<dbReference type="FunFam" id="1.20.1560.10:FF:000057">
    <property type="entry name" value="ABC multidrug transporter SitT"/>
    <property type="match status" value="1"/>
</dbReference>
<dbReference type="SUPFAM" id="SSF52540">
    <property type="entry name" value="P-loop containing nucleoside triphosphate hydrolases"/>
    <property type="match status" value="2"/>
</dbReference>
<keyword evidence="7" id="KW-0547">Nucleotide-binding</keyword>
<keyword evidence="8" id="KW-0067">ATP-binding</keyword>
<evidence type="ECO:0000256" key="4">
    <source>
        <dbReference type="ARBA" id="ARBA00022448"/>
    </source>
</evidence>
<feature type="transmembrane region" description="Helical" evidence="12">
    <location>
        <begin position="216"/>
        <end position="238"/>
    </location>
</feature>
<evidence type="ECO:0000256" key="12">
    <source>
        <dbReference type="SAM" id="Phobius"/>
    </source>
</evidence>
<evidence type="ECO:0000256" key="3">
    <source>
        <dbReference type="ARBA" id="ARBA00007577"/>
    </source>
</evidence>
<dbReference type="Pfam" id="PF00005">
    <property type="entry name" value="ABC_tran"/>
    <property type="match status" value="2"/>
</dbReference>
<dbReference type="PROSITE" id="PS00211">
    <property type="entry name" value="ABC_TRANSPORTER_1"/>
    <property type="match status" value="2"/>
</dbReference>
<feature type="transmembrane region" description="Helical" evidence="12">
    <location>
        <begin position="836"/>
        <end position="859"/>
    </location>
</feature>
<keyword evidence="16" id="KW-1185">Reference proteome</keyword>
<dbReference type="GO" id="GO:0012505">
    <property type="term" value="C:endomembrane system"/>
    <property type="evidence" value="ECO:0007669"/>
    <property type="project" value="UniProtKB-SubCell"/>
</dbReference>
<dbReference type="InterPro" id="IPR036640">
    <property type="entry name" value="ABC1_TM_sf"/>
</dbReference>
<dbReference type="GO" id="GO:0005524">
    <property type="term" value="F:ATP binding"/>
    <property type="evidence" value="ECO:0007669"/>
    <property type="project" value="UniProtKB-KW"/>
</dbReference>
<dbReference type="Proteomes" id="UP000799428">
    <property type="component" value="Unassembled WGS sequence"/>
</dbReference>
<organism evidence="15 16">
    <name type="scientific">Pleomassaria siparia CBS 279.74</name>
    <dbReference type="NCBI Taxonomy" id="1314801"/>
    <lineage>
        <taxon>Eukaryota</taxon>
        <taxon>Fungi</taxon>
        <taxon>Dikarya</taxon>
        <taxon>Ascomycota</taxon>
        <taxon>Pezizomycotina</taxon>
        <taxon>Dothideomycetes</taxon>
        <taxon>Pleosporomycetidae</taxon>
        <taxon>Pleosporales</taxon>
        <taxon>Pleomassariaceae</taxon>
        <taxon>Pleomassaria</taxon>
    </lineage>
</organism>
<protein>
    <submittedName>
        <fullName evidence="15">ABC transporter-like protein</fullName>
    </submittedName>
</protein>
<keyword evidence="11" id="KW-0325">Glycoprotein</keyword>
<evidence type="ECO:0000259" key="13">
    <source>
        <dbReference type="PROSITE" id="PS50893"/>
    </source>
</evidence>
<gene>
    <name evidence="15" type="ORF">K504DRAFT_484543</name>
</gene>
<evidence type="ECO:0000256" key="9">
    <source>
        <dbReference type="ARBA" id="ARBA00022989"/>
    </source>
</evidence>
<name>A0A6G1JY28_9PLEO</name>
<evidence type="ECO:0000256" key="10">
    <source>
        <dbReference type="ARBA" id="ARBA00023136"/>
    </source>
</evidence>
<dbReference type="PANTHER" id="PTHR24221:SF213">
    <property type="entry name" value="ABC MULTIDRUG TRANSPORTER (EUROFUNG)"/>
    <property type="match status" value="1"/>
</dbReference>
<evidence type="ECO:0000313" key="16">
    <source>
        <dbReference type="Proteomes" id="UP000799428"/>
    </source>
</evidence>
<evidence type="ECO:0000256" key="6">
    <source>
        <dbReference type="ARBA" id="ARBA00022737"/>
    </source>
</evidence>
<feature type="transmembrane region" description="Helical" evidence="12">
    <location>
        <begin position="871"/>
        <end position="891"/>
    </location>
</feature>
<dbReference type="GO" id="GO:0016887">
    <property type="term" value="F:ATP hydrolysis activity"/>
    <property type="evidence" value="ECO:0007669"/>
    <property type="project" value="InterPro"/>
</dbReference>
<comment type="similarity">
    <text evidence="3">Belongs to the ABC transporter superfamily. ABCB family. Multidrug resistance exporter (TC 3.A.1.201) subfamily.</text>
</comment>
<dbReference type="Gene3D" id="3.40.50.300">
    <property type="entry name" value="P-loop containing nucleotide triphosphate hydrolases"/>
    <property type="match status" value="2"/>
</dbReference>
<keyword evidence="9 12" id="KW-1133">Transmembrane helix</keyword>
<dbReference type="InterPro" id="IPR003593">
    <property type="entry name" value="AAA+_ATPase"/>
</dbReference>
<keyword evidence="4" id="KW-0813">Transport</keyword>
<reference evidence="15" key="1">
    <citation type="journal article" date="2020" name="Stud. Mycol.">
        <title>101 Dothideomycetes genomes: a test case for predicting lifestyles and emergence of pathogens.</title>
        <authorList>
            <person name="Haridas S."/>
            <person name="Albert R."/>
            <person name="Binder M."/>
            <person name="Bloem J."/>
            <person name="Labutti K."/>
            <person name="Salamov A."/>
            <person name="Andreopoulos B."/>
            <person name="Baker S."/>
            <person name="Barry K."/>
            <person name="Bills G."/>
            <person name="Bluhm B."/>
            <person name="Cannon C."/>
            <person name="Castanera R."/>
            <person name="Culley D."/>
            <person name="Daum C."/>
            <person name="Ezra D."/>
            <person name="Gonzalez J."/>
            <person name="Henrissat B."/>
            <person name="Kuo A."/>
            <person name="Liang C."/>
            <person name="Lipzen A."/>
            <person name="Lutzoni F."/>
            <person name="Magnuson J."/>
            <person name="Mondo S."/>
            <person name="Nolan M."/>
            <person name="Ohm R."/>
            <person name="Pangilinan J."/>
            <person name="Park H.-J."/>
            <person name="Ramirez L."/>
            <person name="Alfaro M."/>
            <person name="Sun H."/>
            <person name="Tritt A."/>
            <person name="Yoshinaga Y."/>
            <person name="Zwiers L.-H."/>
            <person name="Turgeon B."/>
            <person name="Goodwin S."/>
            <person name="Spatafora J."/>
            <person name="Crous P."/>
            <person name="Grigoriev I."/>
        </authorList>
    </citation>
    <scope>NUCLEOTIDE SEQUENCE</scope>
    <source>
        <strain evidence="15">CBS 279.74</strain>
    </source>
</reference>
<dbReference type="InterPro" id="IPR011527">
    <property type="entry name" value="ABC1_TM_dom"/>
</dbReference>
<evidence type="ECO:0000256" key="5">
    <source>
        <dbReference type="ARBA" id="ARBA00022692"/>
    </source>
</evidence>
<feature type="transmembrane region" description="Helical" evidence="12">
    <location>
        <begin position="105"/>
        <end position="124"/>
    </location>
</feature>
<dbReference type="PROSITE" id="PS50893">
    <property type="entry name" value="ABC_TRANSPORTER_2"/>
    <property type="match status" value="2"/>
</dbReference>
<dbReference type="InterPro" id="IPR003439">
    <property type="entry name" value="ABC_transporter-like_ATP-bd"/>
</dbReference>
<feature type="domain" description="ABC transmembrane type-1" evidence="14">
    <location>
        <begin position="612"/>
        <end position="899"/>
    </location>
</feature>
<dbReference type="Gene3D" id="1.20.1560.10">
    <property type="entry name" value="ABC transporter type 1, transmembrane domain"/>
    <property type="match status" value="1"/>
</dbReference>
<evidence type="ECO:0000259" key="14">
    <source>
        <dbReference type="PROSITE" id="PS50929"/>
    </source>
</evidence>
<keyword evidence="10 12" id="KW-0472">Membrane</keyword>
<feature type="transmembrane region" description="Helical" evidence="12">
    <location>
        <begin position="755"/>
        <end position="775"/>
    </location>
</feature>
<dbReference type="InterPro" id="IPR017871">
    <property type="entry name" value="ABC_transporter-like_CS"/>
</dbReference>
<dbReference type="OrthoDB" id="6500128at2759"/>
<keyword evidence="5 12" id="KW-0812">Transmembrane</keyword>
<feature type="domain" description="ABC transmembrane type-1" evidence="14">
    <location>
        <begin position="1"/>
        <end position="237"/>
    </location>
</feature>
<feature type="transmembrane region" description="Helical" evidence="12">
    <location>
        <begin position="608"/>
        <end position="630"/>
    </location>
</feature>